<dbReference type="PATRIC" id="fig|693979.3.peg.1062"/>
<name>E6SQN5_BACT6</name>
<protein>
    <submittedName>
        <fullName evidence="2">Nitroreductase</fullName>
    </submittedName>
</protein>
<dbReference type="SUPFAM" id="SSF55469">
    <property type="entry name" value="FMN-dependent nitroreductase-like"/>
    <property type="match status" value="1"/>
</dbReference>
<evidence type="ECO:0000313" key="3">
    <source>
        <dbReference type="Proteomes" id="UP000008630"/>
    </source>
</evidence>
<dbReference type="STRING" id="693979.Bache_0996"/>
<dbReference type="GO" id="GO:0016491">
    <property type="term" value="F:oxidoreductase activity"/>
    <property type="evidence" value="ECO:0007669"/>
    <property type="project" value="InterPro"/>
</dbReference>
<evidence type="ECO:0000313" key="2">
    <source>
        <dbReference type="EMBL" id="ADV43009.1"/>
    </source>
</evidence>
<reference evidence="2 3" key="2">
    <citation type="journal article" date="2011" name="Stand. Genomic Sci.">
        <title>Complete genome sequence of Bacteroides helcogenes type strain (P 36-108).</title>
        <authorList>
            <person name="Pati A."/>
            <person name="Gronow S."/>
            <person name="Zeytun A."/>
            <person name="Lapidus A."/>
            <person name="Nolan M."/>
            <person name="Hammon N."/>
            <person name="Deshpande S."/>
            <person name="Cheng J.F."/>
            <person name="Tapia R."/>
            <person name="Han C."/>
            <person name="Goodwin L."/>
            <person name="Pitluck S."/>
            <person name="Liolios K."/>
            <person name="Pagani I."/>
            <person name="Ivanova N."/>
            <person name="Mavromatis K."/>
            <person name="Chen A."/>
            <person name="Palaniappan K."/>
            <person name="Land M."/>
            <person name="Hauser L."/>
            <person name="Chang Y.J."/>
            <person name="Jeffries C.D."/>
            <person name="Detter J.C."/>
            <person name="Brambilla E."/>
            <person name="Rohde M."/>
            <person name="Goker M."/>
            <person name="Woyke T."/>
            <person name="Bristow J."/>
            <person name="Eisen J.A."/>
            <person name="Markowitz V."/>
            <person name="Hugenholtz P."/>
            <person name="Kyrpides N.C."/>
            <person name="Klenk H.P."/>
            <person name="Lucas S."/>
        </authorList>
    </citation>
    <scope>NUCLEOTIDE SEQUENCE [LARGE SCALE GENOMIC DNA]</scope>
    <source>
        <strain evidence="3">ATCC 35417 / DSM 20613 / JCM 6297 / CCUG 15421 / P 36-108</strain>
    </source>
</reference>
<gene>
    <name evidence="2" type="ordered locus">Bache_0996</name>
</gene>
<keyword evidence="3" id="KW-1185">Reference proteome</keyword>
<dbReference type="InterPro" id="IPR029479">
    <property type="entry name" value="Nitroreductase"/>
</dbReference>
<dbReference type="InterPro" id="IPR000415">
    <property type="entry name" value="Nitroreductase-like"/>
</dbReference>
<dbReference type="EMBL" id="CP002352">
    <property type="protein sequence ID" value="ADV43009.1"/>
    <property type="molecule type" value="Genomic_DNA"/>
</dbReference>
<feature type="domain" description="Nitroreductase" evidence="1">
    <location>
        <begin position="19"/>
        <end position="88"/>
    </location>
</feature>
<dbReference type="OrthoDB" id="9812105at2"/>
<dbReference type="AlphaFoldDB" id="E6SQN5"/>
<dbReference type="CDD" id="cd02150">
    <property type="entry name" value="nitroreductase"/>
    <property type="match status" value="1"/>
</dbReference>
<dbReference type="KEGG" id="bhl:Bache_0996"/>
<proteinExistence type="predicted"/>
<evidence type="ECO:0000259" key="1">
    <source>
        <dbReference type="Pfam" id="PF00881"/>
    </source>
</evidence>
<organism evidence="2 3">
    <name type="scientific">Bacteroides helcogenes (strain ATCC 35417 / DSM 20613 / JCM 6297 / CCUG 15421 / P 36-108)</name>
    <dbReference type="NCBI Taxonomy" id="693979"/>
    <lineage>
        <taxon>Bacteria</taxon>
        <taxon>Pseudomonadati</taxon>
        <taxon>Bacteroidota</taxon>
        <taxon>Bacteroidia</taxon>
        <taxon>Bacteroidales</taxon>
        <taxon>Bacteroidaceae</taxon>
        <taxon>Bacteroides</taxon>
    </lineage>
</organism>
<dbReference type="Gene3D" id="3.40.109.10">
    <property type="entry name" value="NADH Oxidase"/>
    <property type="match status" value="1"/>
</dbReference>
<dbReference type="InterPro" id="IPR050627">
    <property type="entry name" value="Nitroreductase/BluB"/>
</dbReference>
<dbReference type="eggNOG" id="COG0778">
    <property type="taxonomic scope" value="Bacteria"/>
</dbReference>
<accession>E6SQN5</accession>
<dbReference type="Proteomes" id="UP000008630">
    <property type="component" value="Chromosome"/>
</dbReference>
<dbReference type="HOGENOM" id="CLU_070764_7_3_10"/>
<dbReference type="PANTHER" id="PTHR23026:SF123">
    <property type="entry name" value="NAD(P)H NITROREDUCTASE RV3131-RELATED"/>
    <property type="match status" value="1"/>
</dbReference>
<sequence>MDTNEEKVVAPSQLVLNNIMTRTSIRDYTEKPVEKEKVELMLRAAMSAPSAGNKQPWRFVVIKDKNTLQKISAHFKTMGMVQKAPMAIVLCGDLTKTFPGDGLGLWAEDVSAATENLLLAAHSLGLGAVWCGAYPMEGRVTILKEMLKLPENIIPLNVVPIGYPAKASAPKDKWKPENIHYEVW</sequence>
<reference key="1">
    <citation type="submission" date="2010-11" db="EMBL/GenBank/DDBJ databases">
        <title>The complete genome of Bacteroides helcogenes P 36-108.</title>
        <authorList>
            <consortium name="US DOE Joint Genome Institute (JGI-PGF)"/>
            <person name="Lucas S."/>
            <person name="Copeland A."/>
            <person name="Lapidus A."/>
            <person name="Bruce D."/>
            <person name="Goodwin L."/>
            <person name="Pitluck S."/>
            <person name="Kyrpides N."/>
            <person name="Mavromatis K."/>
            <person name="Ivanova N."/>
            <person name="Zeytun A."/>
            <person name="Brettin T."/>
            <person name="Detter J.C."/>
            <person name="Tapia R."/>
            <person name="Han C."/>
            <person name="Land M."/>
            <person name="Hauser L."/>
            <person name="Markowitz V."/>
            <person name="Cheng J.-F."/>
            <person name="Hugenholtz P."/>
            <person name="Woyke T."/>
            <person name="Wu D."/>
            <person name="Gronow S."/>
            <person name="Wellnitz S."/>
            <person name="Brambilla E."/>
            <person name="Klenk H.-P."/>
            <person name="Eisen J.A."/>
        </authorList>
    </citation>
    <scope>NUCLEOTIDE SEQUENCE</scope>
    <source>
        <strain>P 36-108</strain>
    </source>
</reference>
<dbReference type="Pfam" id="PF00881">
    <property type="entry name" value="Nitroreductase"/>
    <property type="match status" value="1"/>
</dbReference>
<dbReference type="RefSeq" id="WP_013546622.1">
    <property type="nucleotide sequence ID" value="NC_014933.1"/>
</dbReference>
<dbReference type="PANTHER" id="PTHR23026">
    <property type="entry name" value="NADPH NITROREDUCTASE"/>
    <property type="match status" value="1"/>
</dbReference>
<dbReference type="SMR" id="E6SQN5"/>